<evidence type="ECO:0000259" key="8">
    <source>
        <dbReference type="Pfam" id="PF03061"/>
    </source>
</evidence>
<dbReference type="Gene3D" id="3.10.129.10">
    <property type="entry name" value="Hotdog Thioesterase"/>
    <property type="match status" value="1"/>
</dbReference>
<reference evidence="9 10" key="1">
    <citation type="submission" date="2015-05" db="EMBL/GenBank/DDBJ databases">
        <title>Draft genome sequence of Microvirga vignae strain BR3299, a novel nitrogen fixing bacteria isolated from Brazil semi-aired region.</title>
        <authorList>
            <person name="Zilli J.E."/>
            <person name="Passos S.R."/>
            <person name="Leite J."/>
            <person name="Baldani J.I."/>
            <person name="Xavier G.R."/>
            <person name="Rumjaneck N.G."/>
            <person name="Simoes-Araujo J.L."/>
        </authorList>
    </citation>
    <scope>NUCLEOTIDE SEQUENCE [LARGE SCALE GENOMIC DNA]</scope>
    <source>
        <strain evidence="9 10">BR3299</strain>
    </source>
</reference>
<keyword evidence="1" id="KW-0378">Hydrolase</keyword>
<dbReference type="PATRIC" id="fig|1225564.3.peg.4805"/>
<dbReference type="OrthoDB" id="9806185at2"/>
<dbReference type="Proteomes" id="UP000035489">
    <property type="component" value="Unassembled WGS sequence"/>
</dbReference>
<evidence type="ECO:0000256" key="2">
    <source>
        <dbReference type="ARBA" id="ARBA00035880"/>
    </source>
</evidence>
<dbReference type="CDD" id="cd03443">
    <property type="entry name" value="PaaI_thioesterase"/>
    <property type="match status" value="1"/>
</dbReference>
<dbReference type="PANTHER" id="PTHR43240:SF20">
    <property type="entry name" value="MEDIUM_LONG-CHAIN ACYL-COA THIOESTERASE YIGI"/>
    <property type="match status" value="1"/>
</dbReference>
<comment type="catalytic activity">
    <reaction evidence="7">
        <text>a medium-chain fatty acyl-CoA + H2O = a medium-chain fatty acid + CoA + H(+)</text>
        <dbReference type="Rhea" id="RHEA:68184"/>
        <dbReference type="ChEBI" id="CHEBI:15377"/>
        <dbReference type="ChEBI" id="CHEBI:15378"/>
        <dbReference type="ChEBI" id="CHEBI:57287"/>
        <dbReference type="ChEBI" id="CHEBI:59558"/>
        <dbReference type="ChEBI" id="CHEBI:90546"/>
    </reaction>
</comment>
<comment type="catalytic activity">
    <reaction evidence="2">
        <text>a fatty acyl-CoA + H2O = a fatty acid + CoA + H(+)</text>
        <dbReference type="Rhea" id="RHEA:16781"/>
        <dbReference type="ChEBI" id="CHEBI:15377"/>
        <dbReference type="ChEBI" id="CHEBI:15378"/>
        <dbReference type="ChEBI" id="CHEBI:28868"/>
        <dbReference type="ChEBI" id="CHEBI:57287"/>
        <dbReference type="ChEBI" id="CHEBI:77636"/>
        <dbReference type="EC" id="3.1.2.20"/>
    </reaction>
</comment>
<dbReference type="PANTHER" id="PTHR43240">
    <property type="entry name" value="1,4-DIHYDROXY-2-NAPHTHOYL-COA THIOESTERASE 1"/>
    <property type="match status" value="1"/>
</dbReference>
<name>A0A0H1R9F7_9HYPH</name>
<comment type="similarity">
    <text evidence="4">Belongs to the YigI thioesterase family.</text>
</comment>
<dbReference type="InterPro" id="IPR029069">
    <property type="entry name" value="HotDog_dom_sf"/>
</dbReference>
<dbReference type="NCBIfam" id="TIGR00369">
    <property type="entry name" value="unchar_dom_1"/>
    <property type="match status" value="1"/>
</dbReference>
<evidence type="ECO:0000256" key="4">
    <source>
        <dbReference type="ARBA" id="ARBA00038381"/>
    </source>
</evidence>
<feature type="domain" description="Thioesterase" evidence="8">
    <location>
        <begin position="54"/>
        <end position="129"/>
    </location>
</feature>
<evidence type="ECO:0000256" key="7">
    <source>
        <dbReference type="ARBA" id="ARBA00048062"/>
    </source>
</evidence>
<evidence type="ECO:0000256" key="1">
    <source>
        <dbReference type="ARBA" id="ARBA00022801"/>
    </source>
</evidence>
<comment type="catalytic activity">
    <reaction evidence="3">
        <text>a long-chain fatty acyl-CoA + H2O = a long-chain fatty acid + CoA + H(+)</text>
        <dbReference type="Rhea" id="RHEA:67680"/>
        <dbReference type="ChEBI" id="CHEBI:15377"/>
        <dbReference type="ChEBI" id="CHEBI:15378"/>
        <dbReference type="ChEBI" id="CHEBI:57287"/>
        <dbReference type="ChEBI" id="CHEBI:57560"/>
        <dbReference type="ChEBI" id="CHEBI:83139"/>
    </reaction>
</comment>
<sequence>MNDRAPEDPGIEERVRGSFTKQGLMETLGASIAHVSPGLVQIAMPTSPSVSQQHGFVHAGAVASIADSAAGYAALTLMPSGAGVLTVEFKINLLAPAIGSRLVARGRVVKAGRTITLAQADVFAENGGQEKLIAVLTATLMTIQGRDGVGD</sequence>
<dbReference type="InterPro" id="IPR006683">
    <property type="entry name" value="Thioestr_dom"/>
</dbReference>
<dbReference type="RefSeq" id="WP_047190469.1">
    <property type="nucleotide sequence ID" value="NZ_LCYG01000045.1"/>
</dbReference>
<gene>
    <name evidence="9" type="ORF">AA309_18340</name>
</gene>
<dbReference type="GO" id="GO:0047617">
    <property type="term" value="F:fatty acyl-CoA hydrolase activity"/>
    <property type="evidence" value="ECO:0007669"/>
    <property type="project" value="UniProtKB-EC"/>
</dbReference>
<evidence type="ECO:0000256" key="6">
    <source>
        <dbReference type="ARBA" id="ARBA00040062"/>
    </source>
</evidence>
<evidence type="ECO:0000313" key="9">
    <source>
        <dbReference type="EMBL" id="KLK91835.1"/>
    </source>
</evidence>
<dbReference type="EMBL" id="LCYG01000045">
    <property type="protein sequence ID" value="KLK91835.1"/>
    <property type="molecule type" value="Genomic_DNA"/>
</dbReference>
<dbReference type="Pfam" id="PF03061">
    <property type="entry name" value="4HBT"/>
    <property type="match status" value="1"/>
</dbReference>
<dbReference type="EC" id="3.1.2.20" evidence="5"/>
<accession>A0A0H1R9F7</accession>
<evidence type="ECO:0000256" key="3">
    <source>
        <dbReference type="ARBA" id="ARBA00036002"/>
    </source>
</evidence>
<dbReference type="STRING" id="1225564.AA309_18340"/>
<comment type="caution">
    <text evidence="9">The sequence shown here is derived from an EMBL/GenBank/DDBJ whole genome shotgun (WGS) entry which is preliminary data.</text>
</comment>
<evidence type="ECO:0000313" key="10">
    <source>
        <dbReference type="Proteomes" id="UP000035489"/>
    </source>
</evidence>
<dbReference type="InterPro" id="IPR003736">
    <property type="entry name" value="PAAI_dom"/>
</dbReference>
<dbReference type="SUPFAM" id="SSF54637">
    <property type="entry name" value="Thioesterase/thiol ester dehydrase-isomerase"/>
    <property type="match status" value="1"/>
</dbReference>
<evidence type="ECO:0000256" key="5">
    <source>
        <dbReference type="ARBA" id="ARBA00038894"/>
    </source>
</evidence>
<organism evidence="9 10">
    <name type="scientific">Microvirga vignae</name>
    <dbReference type="NCBI Taxonomy" id="1225564"/>
    <lineage>
        <taxon>Bacteria</taxon>
        <taxon>Pseudomonadati</taxon>
        <taxon>Pseudomonadota</taxon>
        <taxon>Alphaproteobacteria</taxon>
        <taxon>Hyphomicrobiales</taxon>
        <taxon>Methylobacteriaceae</taxon>
        <taxon>Microvirga</taxon>
    </lineage>
</organism>
<proteinExistence type="inferred from homology"/>
<keyword evidence="10" id="KW-1185">Reference proteome</keyword>
<dbReference type="AlphaFoldDB" id="A0A0H1R9F7"/>
<protein>
    <recommendedName>
        <fullName evidence="6">Medium/long-chain acyl-CoA thioesterase YigI</fullName>
        <ecNumber evidence="5">3.1.2.20</ecNumber>
    </recommendedName>
</protein>